<dbReference type="Proteomes" id="UP000237000">
    <property type="component" value="Unassembled WGS sequence"/>
</dbReference>
<dbReference type="EMBL" id="JXTC01000244">
    <property type="protein sequence ID" value="PON77826.1"/>
    <property type="molecule type" value="Genomic_DNA"/>
</dbReference>
<evidence type="ECO:0000313" key="1">
    <source>
        <dbReference type="EMBL" id="PON77826.1"/>
    </source>
</evidence>
<accession>A0A2P5DX03</accession>
<feature type="non-terminal residue" evidence="1">
    <location>
        <position position="1"/>
    </location>
</feature>
<protein>
    <submittedName>
        <fullName evidence="1">Uncharacterized protein</fullName>
    </submittedName>
</protein>
<sequence>ILLHHTYTKCVLFSILSLSLRKQTNNESRSQLFQLIQENKRRTNDFPSRLIFLHTNCNGQPTFHSKRQTKQELRTFVLLYVQLKPLDHSSCNIFHLNKSHIFSETHSGTGIEYRIQIRTLWPKNTIFEPPFWPELMTILPPNALHSSHGVGIVRQGRVLPYKRPIW</sequence>
<name>A0A2P5DX03_TREOI</name>
<gene>
    <name evidence="1" type="ORF">TorRG33x02_239420</name>
</gene>
<proteinExistence type="predicted"/>
<organism evidence="1 2">
    <name type="scientific">Trema orientale</name>
    <name type="common">Charcoal tree</name>
    <name type="synonym">Celtis orientalis</name>
    <dbReference type="NCBI Taxonomy" id="63057"/>
    <lineage>
        <taxon>Eukaryota</taxon>
        <taxon>Viridiplantae</taxon>
        <taxon>Streptophyta</taxon>
        <taxon>Embryophyta</taxon>
        <taxon>Tracheophyta</taxon>
        <taxon>Spermatophyta</taxon>
        <taxon>Magnoliopsida</taxon>
        <taxon>eudicotyledons</taxon>
        <taxon>Gunneridae</taxon>
        <taxon>Pentapetalae</taxon>
        <taxon>rosids</taxon>
        <taxon>fabids</taxon>
        <taxon>Rosales</taxon>
        <taxon>Cannabaceae</taxon>
        <taxon>Trema</taxon>
    </lineage>
</organism>
<evidence type="ECO:0000313" key="2">
    <source>
        <dbReference type="Proteomes" id="UP000237000"/>
    </source>
</evidence>
<comment type="caution">
    <text evidence="1">The sequence shown here is derived from an EMBL/GenBank/DDBJ whole genome shotgun (WGS) entry which is preliminary data.</text>
</comment>
<dbReference type="AlphaFoldDB" id="A0A2P5DX03"/>
<dbReference type="InParanoid" id="A0A2P5DX03"/>
<reference evidence="2" key="1">
    <citation type="submission" date="2016-06" db="EMBL/GenBank/DDBJ databases">
        <title>Parallel loss of symbiosis genes in relatives of nitrogen-fixing non-legume Parasponia.</title>
        <authorList>
            <person name="Van Velzen R."/>
            <person name="Holmer R."/>
            <person name="Bu F."/>
            <person name="Rutten L."/>
            <person name="Van Zeijl A."/>
            <person name="Liu W."/>
            <person name="Santuari L."/>
            <person name="Cao Q."/>
            <person name="Sharma T."/>
            <person name="Shen D."/>
            <person name="Roswanjaya Y."/>
            <person name="Wardhani T."/>
            <person name="Kalhor M.S."/>
            <person name="Jansen J."/>
            <person name="Van den Hoogen J."/>
            <person name="Gungor B."/>
            <person name="Hartog M."/>
            <person name="Hontelez J."/>
            <person name="Verver J."/>
            <person name="Yang W.-C."/>
            <person name="Schijlen E."/>
            <person name="Repin R."/>
            <person name="Schilthuizen M."/>
            <person name="Schranz E."/>
            <person name="Heidstra R."/>
            <person name="Miyata K."/>
            <person name="Fedorova E."/>
            <person name="Kohlen W."/>
            <person name="Bisseling T."/>
            <person name="Smit S."/>
            <person name="Geurts R."/>
        </authorList>
    </citation>
    <scope>NUCLEOTIDE SEQUENCE [LARGE SCALE GENOMIC DNA]</scope>
    <source>
        <strain evidence="2">cv. RG33-2</strain>
    </source>
</reference>
<keyword evidence="2" id="KW-1185">Reference proteome</keyword>